<evidence type="ECO:0000313" key="2">
    <source>
        <dbReference type="EMBL" id="EKF40048.1"/>
    </source>
</evidence>
<dbReference type="eggNOG" id="COG5616">
    <property type="taxonomic scope" value="Bacteria"/>
</dbReference>
<proteinExistence type="predicted"/>
<dbReference type="AlphaFoldDB" id="K2MXT4"/>
<name>K2MXT4_9HYPH</name>
<protein>
    <submittedName>
        <fullName evidence="2">Uncharacterized protein</fullName>
    </submittedName>
</protein>
<dbReference type="Proteomes" id="UP000007374">
    <property type="component" value="Unassembled WGS sequence"/>
</dbReference>
<reference evidence="2 3" key="1">
    <citation type="journal article" date="2012" name="J. Bacteriol.">
        <title>Genome Sequence of Nitratireductor indicus Type Strain C115.</title>
        <authorList>
            <person name="Lai Q."/>
            <person name="Li G."/>
            <person name="Yu Z."/>
            <person name="Shao Z."/>
        </authorList>
    </citation>
    <scope>NUCLEOTIDE SEQUENCE [LARGE SCALE GENOMIC DNA]</scope>
    <source>
        <strain evidence="2 3">C115</strain>
    </source>
</reference>
<comment type="caution">
    <text evidence="2">The sequence shown here is derived from an EMBL/GenBank/DDBJ whole genome shotgun (WGS) entry which is preliminary data.</text>
</comment>
<dbReference type="STRING" id="721133.SAMN05216176_1198"/>
<dbReference type="PATRIC" id="fig|1231190.3.peg.4725"/>
<evidence type="ECO:0000313" key="3">
    <source>
        <dbReference type="Proteomes" id="UP000007374"/>
    </source>
</evidence>
<sequence>MDERLVALEGLLASPFFKASDRNRRFLKFVIEETVAGRADRIKAFTIAVDVFGRDASFDATVDPIVRIAAGQLRKSLRDYYDNHGKTDLIRIGMPLGAYIPSFERSSKSERFWQQFSGVTRFLQKRLMSLAILILPVGLVAGWFYAPSGEWRFAREEMRPVVIVDSARTPSEEADIAGLSRQLNNALWVEFARHNGVRLVGVRADENLDSVVAGVKRDLDAGARVYKLMTTVQREGDELNVYWHLVDARSRETYYSSYMTTQLSSEERGALVANIAERVEASLFRYGGVMEQYSSKAGVIANNVRE</sequence>
<accession>K2MXT4</accession>
<gene>
    <name evidence="2" type="ORF">NA8A_22923</name>
</gene>
<feature type="transmembrane region" description="Helical" evidence="1">
    <location>
        <begin position="127"/>
        <end position="146"/>
    </location>
</feature>
<evidence type="ECO:0000256" key="1">
    <source>
        <dbReference type="SAM" id="Phobius"/>
    </source>
</evidence>
<keyword evidence="1" id="KW-0472">Membrane</keyword>
<dbReference type="EMBL" id="AMSI01000027">
    <property type="protein sequence ID" value="EKF40048.1"/>
    <property type="molecule type" value="Genomic_DNA"/>
</dbReference>
<keyword evidence="3" id="KW-1185">Reference proteome</keyword>
<keyword evidence="1" id="KW-0812">Transmembrane</keyword>
<keyword evidence="1" id="KW-1133">Transmembrane helix</keyword>
<organism evidence="2 3">
    <name type="scientific">Nitratireductor indicus C115</name>
    <dbReference type="NCBI Taxonomy" id="1231190"/>
    <lineage>
        <taxon>Bacteria</taxon>
        <taxon>Pseudomonadati</taxon>
        <taxon>Pseudomonadota</taxon>
        <taxon>Alphaproteobacteria</taxon>
        <taxon>Hyphomicrobiales</taxon>
        <taxon>Phyllobacteriaceae</taxon>
        <taxon>Nitratireductor</taxon>
    </lineage>
</organism>